<proteinExistence type="predicted"/>
<accession>A0A927WIS1</accession>
<feature type="chain" id="PRO_5038071730" evidence="1">
    <location>
        <begin position="29"/>
        <end position="95"/>
    </location>
</feature>
<reference evidence="2" key="1">
    <citation type="submission" date="2019-04" db="EMBL/GenBank/DDBJ databases">
        <title>Evolution of Biomass-Degrading Anaerobic Consortia Revealed by Metagenomics.</title>
        <authorList>
            <person name="Peng X."/>
        </authorList>
    </citation>
    <scope>NUCLEOTIDE SEQUENCE</scope>
    <source>
        <strain evidence="2">SIG242</strain>
    </source>
</reference>
<evidence type="ECO:0000313" key="2">
    <source>
        <dbReference type="EMBL" id="MBE6083917.1"/>
    </source>
</evidence>
<dbReference type="RefSeq" id="WP_303667867.1">
    <property type="nucleotide sequence ID" value="NZ_SVCA01000001.1"/>
</dbReference>
<sequence>MMLKKLVLTVMLTVSLLVIGGQSNQAEAYWGVVVNCREWITLRSYPSTEAESLDRIPLGEWVWINQGYYHDGFYSAEYNGRHGYVLAAYIKYVKD</sequence>
<keyword evidence="1" id="KW-0732">Signal</keyword>
<dbReference type="Gene3D" id="2.30.30.40">
    <property type="entry name" value="SH3 Domains"/>
    <property type="match status" value="1"/>
</dbReference>
<dbReference type="Proteomes" id="UP000772151">
    <property type="component" value="Unassembled WGS sequence"/>
</dbReference>
<dbReference type="SUPFAM" id="SSF50044">
    <property type="entry name" value="SH3-domain"/>
    <property type="match status" value="1"/>
</dbReference>
<evidence type="ECO:0000256" key="1">
    <source>
        <dbReference type="SAM" id="SignalP"/>
    </source>
</evidence>
<organism evidence="2 3">
    <name type="scientific">Selenomonas ruminantium</name>
    <dbReference type="NCBI Taxonomy" id="971"/>
    <lineage>
        <taxon>Bacteria</taxon>
        <taxon>Bacillati</taxon>
        <taxon>Bacillota</taxon>
        <taxon>Negativicutes</taxon>
        <taxon>Selenomonadales</taxon>
        <taxon>Selenomonadaceae</taxon>
        <taxon>Selenomonas</taxon>
    </lineage>
</organism>
<dbReference type="EMBL" id="SVCA01000001">
    <property type="protein sequence ID" value="MBE6083917.1"/>
    <property type="molecule type" value="Genomic_DNA"/>
</dbReference>
<protein>
    <submittedName>
        <fullName evidence="2">SH3 domain-containing protein</fullName>
    </submittedName>
</protein>
<dbReference type="InterPro" id="IPR036028">
    <property type="entry name" value="SH3-like_dom_sf"/>
</dbReference>
<comment type="caution">
    <text evidence="2">The sequence shown here is derived from an EMBL/GenBank/DDBJ whole genome shotgun (WGS) entry which is preliminary data.</text>
</comment>
<gene>
    <name evidence="2" type="ORF">E7203_00335</name>
</gene>
<name>A0A927WIS1_SELRU</name>
<feature type="signal peptide" evidence="1">
    <location>
        <begin position="1"/>
        <end position="28"/>
    </location>
</feature>
<evidence type="ECO:0000313" key="3">
    <source>
        <dbReference type="Proteomes" id="UP000772151"/>
    </source>
</evidence>
<dbReference type="AlphaFoldDB" id="A0A927WIS1"/>